<dbReference type="EMBL" id="GEDC01004788">
    <property type="protein sequence ID" value="JAS32510.1"/>
    <property type="molecule type" value="Transcribed_RNA"/>
</dbReference>
<accession>A0A1B6E3K7</accession>
<feature type="region of interest" description="Disordered" evidence="1">
    <location>
        <begin position="49"/>
        <end position="73"/>
    </location>
</feature>
<dbReference type="InterPro" id="IPR036397">
    <property type="entry name" value="RNaseH_sf"/>
</dbReference>
<feature type="domain" description="Mos1 transposase HTH" evidence="2">
    <location>
        <begin position="8"/>
        <end position="52"/>
    </location>
</feature>
<dbReference type="Gene3D" id="3.30.420.10">
    <property type="entry name" value="Ribonuclease H-like superfamily/Ribonuclease H"/>
    <property type="match status" value="1"/>
</dbReference>
<dbReference type="Gene3D" id="1.10.10.1450">
    <property type="match status" value="1"/>
</dbReference>
<dbReference type="PANTHER" id="PTHR46060:SF1">
    <property type="entry name" value="MARINER MOS1 TRANSPOSASE-LIKE PROTEIN"/>
    <property type="match status" value="1"/>
</dbReference>
<dbReference type="AlphaFoldDB" id="A0A1B6E3K7"/>
<dbReference type="GO" id="GO:0003676">
    <property type="term" value="F:nucleic acid binding"/>
    <property type="evidence" value="ECO:0007669"/>
    <property type="project" value="InterPro"/>
</dbReference>
<dbReference type="InterPro" id="IPR041426">
    <property type="entry name" value="Mos1_HTH"/>
</dbReference>
<organism evidence="3">
    <name type="scientific">Clastoptera arizonana</name>
    <name type="common">Arizona spittle bug</name>
    <dbReference type="NCBI Taxonomy" id="38151"/>
    <lineage>
        <taxon>Eukaryota</taxon>
        <taxon>Metazoa</taxon>
        <taxon>Ecdysozoa</taxon>
        <taxon>Arthropoda</taxon>
        <taxon>Hexapoda</taxon>
        <taxon>Insecta</taxon>
        <taxon>Pterygota</taxon>
        <taxon>Neoptera</taxon>
        <taxon>Paraneoptera</taxon>
        <taxon>Hemiptera</taxon>
        <taxon>Auchenorrhyncha</taxon>
        <taxon>Cercopoidea</taxon>
        <taxon>Clastopteridae</taxon>
        <taxon>Clastoptera</taxon>
    </lineage>
</organism>
<dbReference type="InterPro" id="IPR052709">
    <property type="entry name" value="Transposase-MT_Hybrid"/>
</dbReference>
<evidence type="ECO:0000256" key="1">
    <source>
        <dbReference type="SAM" id="MobiDB-lite"/>
    </source>
</evidence>
<reference evidence="3" key="1">
    <citation type="submission" date="2015-12" db="EMBL/GenBank/DDBJ databases">
        <title>De novo transcriptome assembly of four potential Pierce s Disease insect vectors from Arizona vineyards.</title>
        <authorList>
            <person name="Tassone E.E."/>
        </authorList>
    </citation>
    <scope>NUCLEOTIDE SEQUENCE</scope>
</reference>
<sequence length="190" mass="21838">MQRSLDQRYSIKFCVKLNKTSTETIGLLKEAYGDQSLSSAQVKRWHKSFKDGREDVEDEQRSGRPSTTQTDEDVNRVREFLNIDRRASLREISEELNLTYYNVREIVTAKLEMRKVCAFLCTGQDGGSGASPPSLQPRPVPPDFFLFPLVKRKLKGRRFDSIEAIQKAVTAELNAIPADEFKKCFLQWKD</sequence>
<name>A0A1B6E3K7_9HEMI</name>
<protein>
    <recommendedName>
        <fullName evidence="2">Mos1 transposase HTH domain-containing protein</fullName>
    </recommendedName>
</protein>
<evidence type="ECO:0000259" key="2">
    <source>
        <dbReference type="Pfam" id="PF17906"/>
    </source>
</evidence>
<dbReference type="Pfam" id="PF17906">
    <property type="entry name" value="HTH_48"/>
    <property type="match status" value="1"/>
</dbReference>
<gene>
    <name evidence="3" type="ORF">g.898</name>
</gene>
<feature type="non-terminal residue" evidence="3">
    <location>
        <position position="190"/>
    </location>
</feature>
<dbReference type="PANTHER" id="PTHR46060">
    <property type="entry name" value="MARINER MOS1 TRANSPOSASE-LIKE PROTEIN"/>
    <property type="match status" value="1"/>
</dbReference>
<evidence type="ECO:0000313" key="3">
    <source>
        <dbReference type="EMBL" id="JAS32510.1"/>
    </source>
</evidence>
<proteinExistence type="predicted"/>